<evidence type="ECO:0000313" key="2">
    <source>
        <dbReference type="Proteomes" id="UP000034140"/>
    </source>
</evidence>
<comment type="caution">
    <text evidence="1">The sequence shown here is derived from an EMBL/GenBank/DDBJ whole genome shotgun (WGS) entry which is preliminary data.</text>
</comment>
<evidence type="ECO:0000313" key="1">
    <source>
        <dbReference type="EMBL" id="KKP92210.1"/>
    </source>
</evidence>
<accession>A0A0G0FY38</accession>
<dbReference type="AlphaFoldDB" id="A0A0G0FY38"/>
<dbReference type="EMBL" id="LBRE01000019">
    <property type="protein sequence ID" value="KKP92210.1"/>
    <property type="molecule type" value="Genomic_DNA"/>
</dbReference>
<proteinExistence type="predicted"/>
<protein>
    <submittedName>
        <fullName evidence="1">Uncharacterized protein</fullName>
    </submittedName>
</protein>
<gene>
    <name evidence="1" type="ORF">UR96_C0019G0004</name>
</gene>
<sequence>MASKIQKEESIPISFSSPRTEIQERPSLYVRHDFPVINFGQGELFIDWESHGKNDLSELLENGLQISLDDYNILDGELEEIKEKFGLKKAGFGWTQRENVTFSLTGIMTKIGRYMTYLWGNQEDHKGTSISMSSKHKIHNGELWTTDEAIFVTECIANYLRHFDPSLEIPYIRTSLINTIDTEFNEIPHEDNLFEYSFTIPFVQDHDYNAYLERNLYLTDKGIVFEGENIVIKGSIVARLIQKNNELFWDVGDIYDDTTAILLFKLLGTPLKNQLY</sequence>
<organism evidence="1 2">
    <name type="scientific">candidate division WS6 bacterium GW2011_GWC1_36_11</name>
    <dbReference type="NCBI Taxonomy" id="1619090"/>
    <lineage>
        <taxon>Bacteria</taxon>
        <taxon>Candidatus Dojkabacteria</taxon>
    </lineage>
</organism>
<name>A0A0G0FY38_9BACT</name>
<reference evidence="1 2" key="1">
    <citation type="journal article" date="2015" name="Nature">
        <title>rRNA introns, odd ribosomes, and small enigmatic genomes across a large radiation of phyla.</title>
        <authorList>
            <person name="Brown C.T."/>
            <person name="Hug L.A."/>
            <person name="Thomas B.C."/>
            <person name="Sharon I."/>
            <person name="Castelle C.J."/>
            <person name="Singh A."/>
            <person name="Wilkins M.J."/>
            <person name="Williams K.H."/>
            <person name="Banfield J.F."/>
        </authorList>
    </citation>
    <scope>NUCLEOTIDE SEQUENCE [LARGE SCALE GENOMIC DNA]</scope>
</reference>
<dbReference type="Proteomes" id="UP000034140">
    <property type="component" value="Unassembled WGS sequence"/>
</dbReference>